<dbReference type="PANTHER" id="PTHR11339">
    <property type="entry name" value="EXTRACELLULAR MATRIX GLYCOPROTEIN RELATED"/>
    <property type="match status" value="1"/>
</dbReference>
<dbReference type="InterPro" id="IPR050780">
    <property type="entry name" value="Mucin_vWF_Thrombospondin_sf"/>
</dbReference>
<evidence type="ECO:0000256" key="2">
    <source>
        <dbReference type="ARBA" id="ARBA00023180"/>
    </source>
</evidence>
<feature type="non-terminal residue" evidence="3">
    <location>
        <position position="254"/>
    </location>
</feature>
<dbReference type="InterPro" id="IPR001846">
    <property type="entry name" value="VWF_type-D"/>
</dbReference>
<reference evidence="3" key="1">
    <citation type="journal article" date="2013" name="Genome Biol.">
        <title>Draft genome of the mountain pine beetle, Dendroctonus ponderosae Hopkins, a major forest pest.</title>
        <authorList>
            <person name="Keeling C.I."/>
            <person name="Yuen M.M."/>
            <person name="Liao N.Y."/>
            <person name="Docking T.R."/>
            <person name="Chan S.K."/>
            <person name="Taylor G.A."/>
            <person name="Palmquist D.L."/>
            <person name="Jackman S.D."/>
            <person name="Nguyen A."/>
            <person name="Li M."/>
            <person name="Henderson H."/>
            <person name="Janes J.K."/>
            <person name="Zhao Y."/>
            <person name="Pandoh P."/>
            <person name="Moore R."/>
            <person name="Sperling F.A."/>
            <person name="Huber D.P."/>
            <person name="Birol I."/>
            <person name="Jones S.J."/>
            <person name="Bohlmann J."/>
        </authorList>
    </citation>
    <scope>NUCLEOTIDE SEQUENCE</scope>
</reference>
<accession>N6U8N7</accession>
<dbReference type="PANTHER" id="PTHR11339:SF402">
    <property type="entry name" value="VWFD DOMAIN-CONTAINING PROTEIN"/>
    <property type="match status" value="1"/>
</dbReference>
<evidence type="ECO:0000313" key="3">
    <source>
        <dbReference type="EMBL" id="ENN77021.1"/>
    </source>
</evidence>
<dbReference type="HOGENOM" id="CLU_1096542_0_0_1"/>
<dbReference type="AlphaFoldDB" id="N6U8N7"/>
<organism evidence="3">
    <name type="scientific">Dendroctonus ponderosae</name>
    <name type="common">Mountain pine beetle</name>
    <dbReference type="NCBI Taxonomy" id="77166"/>
    <lineage>
        <taxon>Eukaryota</taxon>
        <taxon>Metazoa</taxon>
        <taxon>Ecdysozoa</taxon>
        <taxon>Arthropoda</taxon>
        <taxon>Hexapoda</taxon>
        <taxon>Insecta</taxon>
        <taxon>Pterygota</taxon>
        <taxon>Neoptera</taxon>
        <taxon>Endopterygota</taxon>
        <taxon>Coleoptera</taxon>
        <taxon>Polyphaga</taxon>
        <taxon>Cucujiformia</taxon>
        <taxon>Curculionidae</taxon>
        <taxon>Scolytinae</taxon>
        <taxon>Dendroctonus</taxon>
    </lineage>
</organism>
<evidence type="ECO:0000256" key="1">
    <source>
        <dbReference type="ARBA" id="ARBA00023157"/>
    </source>
</evidence>
<name>N6U8N7_DENPD</name>
<proteinExistence type="predicted"/>
<dbReference type="CDD" id="cd19941">
    <property type="entry name" value="TIL"/>
    <property type="match status" value="1"/>
</dbReference>
<keyword evidence="1" id="KW-1015">Disulfide bond</keyword>
<protein>
    <submittedName>
        <fullName evidence="3">Uncharacterized protein</fullName>
    </submittedName>
</protein>
<dbReference type="OrthoDB" id="6262482at2759"/>
<feature type="non-terminal residue" evidence="3">
    <location>
        <position position="1"/>
    </location>
</feature>
<gene>
    <name evidence="3" type="ORF">YQE_06515</name>
</gene>
<dbReference type="PROSITE" id="PS51233">
    <property type="entry name" value="VWFD"/>
    <property type="match status" value="1"/>
</dbReference>
<dbReference type="EMBL" id="KB740960">
    <property type="protein sequence ID" value="ENN77021.1"/>
    <property type="molecule type" value="Genomic_DNA"/>
</dbReference>
<dbReference type="SMART" id="SM00216">
    <property type="entry name" value="VWD"/>
    <property type="match status" value="1"/>
</dbReference>
<dbReference type="Pfam" id="PF00094">
    <property type="entry name" value="VWD"/>
    <property type="match status" value="1"/>
</dbReference>
<sequence length="254" mass="28921">MCFPGCYCPAGHVRKDDSCIQPSSCRDCECNVLPHLQYVTYDENNFKVNGNCVYVMSRDALEQGQDTHKWQVLITNHPCKNKPEKMCVGKVTILYQGHKVHILVDYYRNRLKLIVDSERVADFEEIEDWAKVRETATKHMKFLLTDEQVEVSVYYPSLGVSVKAPSHKYRGKLEGLCGDCNKNPDDDIRYGAFDGHLGGKPQDIDDFALSWLYESLPGGQSREGCENKPEEKCAELAPEDDPCLQLLDMKKFGQ</sequence>
<keyword evidence="2" id="KW-0325">Glycoprotein</keyword>